<accession>A0A843UC49</accession>
<dbReference type="SUPFAM" id="SSF117281">
    <property type="entry name" value="Kelch motif"/>
    <property type="match status" value="1"/>
</dbReference>
<sequence length="388" mass="43932">MPAGRWPGAQPIREFAAGDLIPGLPDDLALICLARISYGYHGILECVSRRWRDTFRSKEYSFLKCKEGWCGNWLFVLTEQQPDLQWNAYDPDANKWHPLPMMPMINCESIHRGFSCVTLCKKLLVLGGYYLSLTKEGSPDPYKPTVATDDVMCFDPFEKKWSRVRGMRTPRYDFACAVICGKVFVAGGSDSSVQGLAMAEVYDVLEDKWEDLPPMPVPLVCCFSISYDGRFHVIGRNANQLRYFIFDPSDRSWKAVADLWQLYRLARNTTAVLGGRIYAILEEGLKMLKMSDAEPSNWSTLDAPPFVELPGHSRKLQPSEYGFIGLEGKLYLVGGKAVKYDSVAHVFNIVKFNCTRYCDPTGLRVEWREARPMFRSCGTIIGCASLEE</sequence>
<dbReference type="Pfam" id="PF00646">
    <property type="entry name" value="F-box"/>
    <property type="match status" value="1"/>
</dbReference>
<dbReference type="EMBL" id="NMUH01000472">
    <property type="protein sequence ID" value="MQL79716.1"/>
    <property type="molecule type" value="Genomic_DNA"/>
</dbReference>
<dbReference type="InterPro" id="IPR015915">
    <property type="entry name" value="Kelch-typ_b-propeller"/>
</dbReference>
<dbReference type="AlphaFoldDB" id="A0A843UC49"/>
<gene>
    <name evidence="4" type="ORF">Taro_012160</name>
</gene>
<name>A0A843UC49_COLES</name>
<evidence type="ECO:0000256" key="1">
    <source>
        <dbReference type="ARBA" id="ARBA00022441"/>
    </source>
</evidence>
<dbReference type="InterPro" id="IPR036047">
    <property type="entry name" value="F-box-like_dom_sf"/>
</dbReference>
<protein>
    <recommendedName>
        <fullName evidence="3">F-box domain-containing protein</fullName>
    </recommendedName>
</protein>
<dbReference type="InterPro" id="IPR001810">
    <property type="entry name" value="F-box_dom"/>
</dbReference>
<proteinExistence type="predicted"/>
<reference evidence="4" key="1">
    <citation type="submission" date="2017-07" db="EMBL/GenBank/DDBJ databases">
        <title>Taro Niue Genome Assembly and Annotation.</title>
        <authorList>
            <person name="Atibalentja N."/>
            <person name="Keating K."/>
            <person name="Fields C.J."/>
        </authorList>
    </citation>
    <scope>NUCLEOTIDE SEQUENCE</scope>
    <source>
        <strain evidence="4">Niue_2</strain>
        <tissue evidence="4">Leaf</tissue>
    </source>
</reference>
<dbReference type="Pfam" id="PF01344">
    <property type="entry name" value="Kelch_1"/>
    <property type="match status" value="1"/>
</dbReference>
<dbReference type="CDD" id="cd22152">
    <property type="entry name" value="F-box_AtAFR-like"/>
    <property type="match status" value="1"/>
</dbReference>
<keyword evidence="5" id="KW-1185">Reference proteome</keyword>
<feature type="domain" description="F-box" evidence="3">
    <location>
        <begin position="24"/>
        <end position="64"/>
    </location>
</feature>
<comment type="caution">
    <text evidence="4">The sequence shown here is derived from an EMBL/GenBank/DDBJ whole genome shotgun (WGS) entry which is preliminary data.</text>
</comment>
<dbReference type="PANTHER" id="PTHR46344:SF28">
    <property type="entry name" value="F-BOX DOMAIN-CONTAINING PROTEIN"/>
    <property type="match status" value="1"/>
</dbReference>
<dbReference type="SMART" id="SM00256">
    <property type="entry name" value="FBOX"/>
    <property type="match status" value="1"/>
</dbReference>
<evidence type="ECO:0000313" key="5">
    <source>
        <dbReference type="Proteomes" id="UP000652761"/>
    </source>
</evidence>
<evidence type="ECO:0000256" key="2">
    <source>
        <dbReference type="ARBA" id="ARBA00022737"/>
    </source>
</evidence>
<dbReference type="InterPro" id="IPR006652">
    <property type="entry name" value="Kelch_1"/>
</dbReference>
<dbReference type="Gene3D" id="2.120.10.80">
    <property type="entry name" value="Kelch-type beta propeller"/>
    <property type="match status" value="1"/>
</dbReference>
<keyword evidence="1" id="KW-0880">Kelch repeat</keyword>
<evidence type="ECO:0000259" key="3">
    <source>
        <dbReference type="SMART" id="SM00256"/>
    </source>
</evidence>
<dbReference type="SMART" id="SM00612">
    <property type="entry name" value="Kelch"/>
    <property type="match status" value="2"/>
</dbReference>
<organism evidence="4 5">
    <name type="scientific">Colocasia esculenta</name>
    <name type="common">Wild taro</name>
    <name type="synonym">Arum esculentum</name>
    <dbReference type="NCBI Taxonomy" id="4460"/>
    <lineage>
        <taxon>Eukaryota</taxon>
        <taxon>Viridiplantae</taxon>
        <taxon>Streptophyta</taxon>
        <taxon>Embryophyta</taxon>
        <taxon>Tracheophyta</taxon>
        <taxon>Spermatophyta</taxon>
        <taxon>Magnoliopsida</taxon>
        <taxon>Liliopsida</taxon>
        <taxon>Araceae</taxon>
        <taxon>Aroideae</taxon>
        <taxon>Colocasieae</taxon>
        <taxon>Colocasia</taxon>
    </lineage>
</organism>
<dbReference type="SUPFAM" id="SSF81383">
    <property type="entry name" value="F-box domain"/>
    <property type="match status" value="1"/>
</dbReference>
<evidence type="ECO:0000313" key="4">
    <source>
        <dbReference type="EMBL" id="MQL79716.1"/>
    </source>
</evidence>
<dbReference type="PANTHER" id="PTHR46344">
    <property type="entry name" value="OS02G0202900 PROTEIN"/>
    <property type="match status" value="1"/>
</dbReference>
<keyword evidence="2" id="KW-0677">Repeat</keyword>
<dbReference type="OrthoDB" id="583613at2759"/>
<dbReference type="Proteomes" id="UP000652761">
    <property type="component" value="Unassembled WGS sequence"/>
</dbReference>